<dbReference type="InterPro" id="IPR051886">
    <property type="entry name" value="Seed_Dev/Stress_Resp_Reg"/>
</dbReference>
<dbReference type="InterPro" id="IPR025422">
    <property type="entry name" value="TGA_domain"/>
</dbReference>
<dbReference type="EnsemblPlants" id="Bo1g019810.1">
    <property type="protein sequence ID" value="Bo1g019810.1"/>
    <property type="gene ID" value="Bo1g019810"/>
</dbReference>
<reference evidence="2" key="2">
    <citation type="submission" date="2015-03" db="UniProtKB">
        <authorList>
            <consortium name="EnsemblPlants"/>
        </authorList>
    </citation>
    <scope>IDENTIFICATION</scope>
</reference>
<evidence type="ECO:0000313" key="3">
    <source>
        <dbReference type="Proteomes" id="UP000032141"/>
    </source>
</evidence>
<keyword evidence="3" id="KW-1185">Reference proteome</keyword>
<accession>A0A0D3A460</accession>
<dbReference type="GO" id="GO:0006351">
    <property type="term" value="P:DNA-templated transcription"/>
    <property type="evidence" value="ECO:0007669"/>
    <property type="project" value="InterPro"/>
</dbReference>
<dbReference type="PROSITE" id="PS51806">
    <property type="entry name" value="DOG1"/>
    <property type="match status" value="1"/>
</dbReference>
<dbReference type="PANTHER" id="PTHR46354:SF7">
    <property type="entry name" value="PROTEIN DOG1-LIKE 1"/>
    <property type="match status" value="1"/>
</dbReference>
<evidence type="ECO:0000313" key="2">
    <source>
        <dbReference type="EnsemblPlants" id="Bo1g019810.1"/>
    </source>
</evidence>
<dbReference type="STRING" id="109376.A0A0D3A460"/>
<dbReference type="Proteomes" id="UP000032141">
    <property type="component" value="Chromosome C1"/>
</dbReference>
<sequence length="182" mass="20207">MDRCRRERFYVRHRLPETEAGEVGAMKAVASRRQSRTVIGAKVVLINWSSVGLSMALGETPGRTDGAGESMSDLTAEQLFKINELHMKTVQEENMLTKQSATLQEDTADMPIAVAAFHKERIGEADVEVELALDKYEDEMARMLAEADKLRLTTLTKIVEILTAVQAADFLLAGKKLHFVDA</sequence>
<dbReference type="HOGENOM" id="CLU_1483986_0_0_1"/>
<protein>
    <recommendedName>
        <fullName evidence="1">DOG1 domain-containing protein</fullName>
    </recommendedName>
</protein>
<dbReference type="AlphaFoldDB" id="A0A0D3A460"/>
<feature type="domain" description="DOG1" evidence="1">
    <location>
        <begin position="1"/>
        <end position="182"/>
    </location>
</feature>
<organism evidence="2 3">
    <name type="scientific">Brassica oleracea var. oleracea</name>
    <dbReference type="NCBI Taxonomy" id="109376"/>
    <lineage>
        <taxon>Eukaryota</taxon>
        <taxon>Viridiplantae</taxon>
        <taxon>Streptophyta</taxon>
        <taxon>Embryophyta</taxon>
        <taxon>Tracheophyta</taxon>
        <taxon>Spermatophyta</taxon>
        <taxon>Magnoliopsida</taxon>
        <taxon>eudicotyledons</taxon>
        <taxon>Gunneridae</taxon>
        <taxon>Pentapetalae</taxon>
        <taxon>rosids</taxon>
        <taxon>malvids</taxon>
        <taxon>Brassicales</taxon>
        <taxon>Brassicaceae</taxon>
        <taxon>Brassiceae</taxon>
        <taxon>Brassica</taxon>
    </lineage>
</organism>
<reference evidence="2 3" key="1">
    <citation type="journal article" date="2014" name="Genome Biol.">
        <title>Transcriptome and methylome profiling reveals relics of genome dominance in the mesopolyploid Brassica oleracea.</title>
        <authorList>
            <person name="Parkin I.A."/>
            <person name="Koh C."/>
            <person name="Tang H."/>
            <person name="Robinson S.J."/>
            <person name="Kagale S."/>
            <person name="Clarke W.E."/>
            <person name="Town C.D."/>
            <person name="Nixon J."/>
            <person name="Krishnakumar V."/>
            <person name="Bidwell S.L."/>
            <person name="Denoeud F."/>
            <person name="Belcram H."/>
            <person name="Links M.G."/>
            <person name="Just J."/>
            <person name="Clarke C."/>
            <person name="Bender T."/>
            <person name="Huebert T."/>
            <person name="Mason A.S."/>
            <person name="Pires J.C."/>
            <person name="Barker G."/>
            <person name="Moore J."/>
            <person name="Walley P.G."/>
            <person name="Manoli S."/>
            <person name="Batley J."/>
            <person name="Edwards D."/>
            <person name="Nelson M.N."/>
            <person name="Wang X."/>
            <person name="Paterson A.H."/>
            <person name="King G."/>
            <person name="Bancroft I."/>
            <person name="Chalhoub B."/>
            <person name="Sharpe A.G."/>
        </authorList>
    </citation>
    <scope>NUCLEOTIDE SEQUENCE</scope>
    <source>
        <strain evidence="2 3">cv. TO1000</strain>
    </source>
</reference>
<evidence type="ECO:0000259" key="1">
    <source>
        <dbReference type="PROSITE" id="PS51806"/>
    </source>
</evidence>
<name>A0A0D3A460_BRAOL</name>
<proteinExistence type="predicted"/>
<dbReference type="Gramene" id="Bo1g019810.1">
    <property type="protein sequence ID" value="Bo1g019810.1"/>
    <property type="gene ID" value="Bo1g019810"/>
</dbReference>
<dbReference type="PANTHER" id="PTHR46354">
    <property type="entry name" value="DOG1 DOMAIN-CONTAINING PROTEIN"/>
    <property type="match status" value="1"/>
</dbReference>
<dbReference type="GO" id="GO:0043565">
    <property type="term" value="F:sequence-specific DNA binding"/>
    <property type="evidence" value="ECO:0007669"/>
    <property type="project" value="InterPro"/>
</dbReference>
<dbReference type="OMA" id="MDRCRRE"/>